<dbReference type="EMBL" id="JPXF01000003">
    <property type="protein sequence ID" value="KGJ81765.1"/>
    <property type="molecule type" value="Genomic_DNA"/>
</dbReference>
<dbReference type="STRING" id="1001240.GY21_01425"/>
<dbReference type="RefSeq" id="WP_035834713.1">
    <property type="nucleotide sequence ID" value="NZ_JACHBQ010000001.1"/>
</dbReference>
<dbReference type="Proteomes" id="UP000561726">
    <property type="component" value="Unassembled WGS sequence"/>
</dbReference>
<dbReference type="OrthoDB" id="5143740at2"/>
<evidence type="ECO:0000256" key="1">
    <source>
        <dbReference type="SAM" id="Phobius"/>
    </source>
</evidence>
<proteinExistence type="predicted"/>
<reference evidence="2 4" key="1">
    <citation type="submission" date="2014-08" db="EMBL/GenBank/DDBJ databases">
        <authorList>
            <person name="Sisinthy S."/>
        </authorList>
    </citation>
    <scope>NUCLEOTIDE SEQUENCE [LARGE SCALE GENOMIC DNA]</scope>
    <source>
        <strain evidence="2 4">RuG17</strain>
    </source>
</reference>
<evidence type="ECO:0000313" key="3">
    <source>
        <dbReference type="EMBL" id="MBB5642427.1"/>
    </source>
</evidence>
<dbReference type="EMBL" id="JACHBQ010000001">
    <property type="protein sequence ID" value="MBB5642427.1"/>
    <property type="molecule type" value="Genomic_DNA"/>
</dbReference>
<feature type="transmembrane region" description="Helical" evidence="1">
    <location>
        <begin position="20"/>
        <end position="44"/>
    </location>
</feature>
<evidence type="ECO:0000313" key="2">
    <source>
        <dbReference type="EMBL" id="KGJ81765.1"/>
    </source>
</evidence>
<accession>A0A099JUJ5</accession>
<keyword evidence="1" id="KW-0472">Membrane</keyword>
<organism evidence="2 4">
    <name type="scientific">Cryobacterium roopkundense</name>
    <dbReference type="NCBI Taxonomy" id="1001240"/>
    <lineage>
        <taxon>Bacteria</taxon>
        <taxon>Bacillati</taxon>
        <taxon>Actinomycetota</taxon>
        <taxon>Actinomycetes</taxon>
        <taxon>Micrococcales</taxon>
        <taxon>Microbacteriaceae</taxon>
        <taxon>Cryobacterium</taxon>
    </lineage>
</organism>
<sequence>MSIYKSSVDAYRDTTKWLAAFTPVTAILAAVIVTGAPVGASLAGATDAGEWLGRNLLLVECGVVIFLSVGAILWRAACVLSVEPKEVVKILNDKNPRTARAVESAFGVGILAPDFLTKPSFTTTMQNFYADLEPGKPVPDDRDRLFSAFESLREWHIFTETRRQFRWFVGAIGLGAVLISVAIAVAVTQLGTGAPISKPTPVIVTLGPSGAEALADVTDCTDPTQAEFYAVGGTWDAPTLAVTGAGCVFGATWVPAPGQAVVLPTQ</sequence>
<dbReference type="Proteomes" id="UP000029864">
    <property type="component" value="Unassembled WGS sequence"/>
</dbReference>
<evidence type="ECO:0000313" key="5">
    <source>
        <dbReference type="Proteomes" id="UP000561726"/>
    </source>
</evidence>
<feature type="transmembrane region" description="Helical" evidence="1">
    <location>
        <begin position="165"/>
        <end position="188"/>
    </location>
</feature>
<protein>
    <submittedName>
        <fullName evidence="2">Uncharacterized protein</fullName>
    </submittedName>
</protein>
<dbReference type="eggNOG" id="ENOG50348VV">
    <property type="taxonomic scope" value="Bacteria"/>
</dbReference>
<dbReference type="AlphaFoldDB" id="A0A099JUJ5"/>
<keyword evidence="1" id="KW-0812">Transmembrane</keyword>
<keyword evidence="1" id="KW-1133">Transmembrane helix</keyword>
<reference evidence="3 5" key="2">
    <citation type="submission" date="2020-08" db="EMBL/GenBank/DDBJ databases">
        <title>Sequencing the genomes of 1000 actinobacteria strains.</title>
        <authorList>
            <person name="Klenk H.-P."/>
        </authorList>
    </citation>
    <scope>NUCLEOTIDE SEQUENCE [LARGE SCALE GENOMIC DNA]</scope>
    <source>
        <strain evidence="3 5">DSM 21065</strain>
    </source>
</reference>
<feature type="transmembrane region" description="Helical" evidence="1">
    <location>
        <begin position="56"/>
        <end position="77"/>
    </location>
</feature>
<evidence type="ECO:0000313" key="4">
    <source>
        <dbReference type="Proteomes" id="UP000029864"/>
    </source>
</evidence>
<comment type="caution">
    <text evidence="2">The sequence shown here is derived from an EMBL/GenBank/DDBJ whole genome shotgun (WGS) entry which is preliminary data.</text>
</comment>
<gene>
    <name evidence="3" type="ORF">BJ997_002975</name>
    <name evidence="2" type="ORF">GY21_01425</name>
</gene>
<keyword evidence="4" id="KW-1185">Reference proteome</keyword>
<name>A0A099JUJ5_9MICO</name>